<dbReference type="InterPro" id="IPR003362">
    <property type="entry name" value="Bact_transf"/>
</dbReference>
<evidence type="ECO:0000256" key="4">
    <source>
        <dbReference type="ARBA" id="ARBA00022692"/>
    </source>
</evidence>
<keyword evidence="3 9" id="KW-0808">Transferase</keyword>
<dbReference type="OrthoDB" id="9808602at2"/>
<keyword evidence="6 7" id="KW-0472">Membrane</keyword>
<dbReference type="Pfam" id="PF02397">
    <property type="entry name" value="Bac_transf"/>
    <property type="match status" value="1"/>
</dbReference>
<evidence type="ECO:0000256" key="6">
    <source>
        <dbReference type="ARBA" id="ARBA00023136"/>
    </source>
</evidence>
<organism evidence="9 10">
    <name type="scientific">Pandoraea thiooxydans</name>
    <dbReference type="NCBI Taxonomy" id="445709"/>
    <lineage>
        <taxon>Bacteria</taxon>
        <taxon>Pseudomonadati</taxon>
        <taxon>Pseudomonadota</taxon>
        <taxon>Betaproteobacteria</taxon>
        <taxon>Burkholderiales</taxon>
        <taxon>Burkholderiaceae</taxon>
        <taxon>Pandoraea</taxon>
    </lineage>
</organism>
<dbReference type="KEGG" id="ptx:ABW99_12440"/>
<reference evidence="10" key="1">
    <citation type="submission" date="2015-06" db="EMBL/GenBank/DDBJ databases">
        <authorList>
            <person name="Lim Y.L."/>
            <person name="Ee R."/>
            <person name="Yong D."/>
            <person name="How K.Y."/>
            <person name="Yin W.F."/>
            <person name="Chan K.G."/>
        </authorList>
    </citation>
    <scope>NUCLEOTIDE SEQUENCE [LARGE SCALE GENOMIC DNA]</scope>
    <source>
        <strain evidence="10">DSM 25325</strain>
    </source>
</reference>
<evidence type="ECO:0000256" key="7">
    <source>
        <dbReference type="SAM" id="Phobius"/>
    </source>
</evidence>
<dbReference type="GO" id="GO:0089702">
    <property type="term" value="F:undecaprenyl-phosphate glucose phosphotransferase activity"/>
    <property type="evidence" value="ECO:0007669"/>
    <property type="project" value="TreeGrafter"/>
</dbReference>
<sequence>MWGMTARLTDICLVVLGATIAHMLRFHGAFGLGDFEKSITAVHCALLLVVFANAGVYRSWRGQRLARLAWRVLSAWLLVTLVGVVFLFTLHRAESISRLWLGLATLISACLLVASRILAHLALQRLRRVGINHKAVAIVGPESHSRSIIEHMGAAGEAGFTPLCVFDENAASGASVAGVAVMTRFDDLARLVRQRKIAEIWLALPLSEEHTIQRFMREFRHDFVDLRFLPDVRSVSLFNHALTDILGMPAINVAASPVPEFRLWPKLVFDRLFAAFVLIPMLPLFCVIAILVKLSSPGPVLFRQKRKGVDGQLFDILKFRTMKIHGGSPGRVIQASRNDPRVTPLGAFLRRTSLDELPQFINVLMGQMSVVGPRPHAVEHDDLYKDLVDGYMYRYRIKPGITGWAQVNGYRGETRTVGKMEARVKFDLFYLQNWSFWFDIKIIVLTMMKGFVGKNAF</sequence>
<dbReference type="GO" id="GO:0009242">
    <property type="term" value="P:colanic acid biosynthetic process"/>
    <property type="evidence" value="ECO:0007669"/>
    <property type="project" value="TreeGrafter"/>
</dbReference>
<feature type="transmembrane region" description="Helical" evidence="7">
    <location>
        <begin position="100"/>
        <end position="119"/>
    </location>
</feature>
<dbReference type="Proteomes" id="UP000036700">
    <property type="component" value="Chromosome"/>
</dbReference>
<evidence type="ECO:0000256" key="2">
    <source>
        <dbReference type="ARBA" id="ARBA00006464"/>
    </source>
</evidence>
<comment type="subcellular location">
    <subcellularLocation>
        <location evidence="1">Membrane</location>
        <topology evidence="1">Multi-pass membrane protein</topology>
    </subcellularLocation>
</comment>
<name>A0A0G3EU22_9BURK</name>
<feature type="transmembrane region" description="Helical" evidence="7">
    <location>
        <begin position="38"/>
        <end position="56"/>
    </location>
</feature>
<evidence type="ECO:0000259" key="8">
    <source>
        <dbReference type="Pfam" id="PF02397"/>
    </source>
</evidence>
<proteinExistence type="inferred from homology"/>
<evidence type="ECO:0000313" key="10">
    <source>
        <dbReference type="Proteomes" id="UP000036700"/>
    </source>
</evidence>
<dbReference type="InterPro" id="IPR017473">
    <property type="entry name" value="Undecaprenyl-P_gluc_Ptfrase"/>
</dbReference>
<keyword evidence="10" id="KW-1185">Reference proteome</keyword>
<dbReference type="PATRIC" id="fig|445709.3.peg.2644"/>
<feature type="transmembrane region" description="Helical" evidence="7">
    <location>
        <begin position="68"/>
        <end position="88"/>
    </location>
</feature>
<comment type="similarity">
    <text evidence="2">Belongs to the bacterial sugar transferase family.</text>
</comment>
<evidence type="ECO:0000256" key="3">
    <source>
        <dbReference type="ARBA" id="ARBA00022679"/>
    </source>
</evidence>
<feature type="domain" description="Bacterial sugar transferase" evidence="8">
    <location>
        <begin position="266"/>
        <end position="449"/>
    </location>
</feature>
<dbReference type="EMBL" id="CP011568">
    <property type="protein sequence ID" value="AKJ70548.1"/>
    <property type="molecule type" value="Genomic_DNA"/>
</dbReference>
<keyword evidence="4 7" id="KW-0812">Transmembrane</keyword>
<dbReference type="AlphaFoldDB" id="A0A0G3EU22"/>
<evidence type="ECO:0000256" key="1">
    <source>
        <dbReference type="ARBA" id="ARBA00004141"/>
    </source>
</evidence>
<feature type="transmembrane region" description="Helical" evidence="7">
    <location>
        <begin position="272"/>
        <end position="292"/>
    </location>
</feature>
<dbReference type="NCBIfam" id="TIGR03025">
    <property type="entry name" value="EPS_sugtrans"/>
    <property type="match status" value="1"/>
</dbReference>
<dbReference type="PANTHER" id="PTHR30576:SF21">
    <property type="entry name" value="UDP-GLUCOSE:UNDECAPRENYL-PHOSPHATE GLUCOSE-1-PHOSPHATE TRANSFERASE"/>
    <property type="match status" value="1"/>
</dbReference>
<protein>
    <submittedName>
        <fullName evidence="9">Undecaprenyl-phosphate glucose phosphotransferase</fullName>
    </submittedName>
</protein>
<accession>A0A0G3EU22</accession>
<dbReference type="PANTHER" id="PTHR30576">
    <property type="entry name" value="COLANIC BIOSYNTHESIS UDP-GLUCOSE LIPID CARRIER TRANSFERASE"/>
    <property type="match status" value="1"/>
</dbReference>
<feature type="transmembrane region" description="Helical" evidence="7">
    <location>
        <begin position="12"/>
        <end position="32"/>
    </location>
</feature>
<evidence type="ECO:0000256" key="5">
    <source>
        <dbReference type="ARBA" id="ARBA00022989"/>
    </source>
</evidence>
<gene>
    <name evidence="9" type="ORF">ABW99_12440</name>
</gene>
<dbReference type="Pfam" id="PF13727">
    <property type="entry name" value="CoA_binding_3"/>
    <property type="match status" value="1"/>
</dbReference>
<keyword evidence="5 7" id="KW-1133">Transmembrane helix</keyword>
<evidence type="ECO:0000313" key="9">
    <source>
        <dbReference type="EMBL" id="AKJ70548.1"/>
    </source>
</evidence>
<dbReference type="Gene3D" id="3.40.50.720">
    <property type="entry name" value="NAD(P)-binding Rossmann-like Domain"/>
    <property type="match status" value="1"/>
</dbReference>
<dbReference type="STRING" id="445709.ABW99_12440"/>
<dbReference type="InterPro" id="IPR017475">
    <property type="entry name" value="EPS_sugar_tfrase"/>
</dbReference>
<dbReference type="GO" id="GO:0016020">
    <property type="term" value="C:membrane"/>
    <property type="evidence" value="ECO:0007669"/>
    <property type="project" value="UniProtKB-SubCell"/>
</dbReference>
<dbReference type="NCBIfam" id="TIGR03023">
    <property type="entry name" value="WcaJ_sugtrans"/>
    <property type="match status" value="1"/>
</dbReference>